<dbReference type="AlphaFoldDB" id="A0A4Q7IYV9"/>
<evidence type="ECO:0000256" key="1">
    <source>
        <dbReference type="ARBA" id="ARBA00004651"/>
    </source>
</evidence>
<evidence type="ECO:0000256" key="4">
    <source>
        <dbReference type="ARBA" id="ARBA00023136"/>
    </source>
</evidence>
<dbReference type="GO" id="GO:0022857">
    <property type="term" value="F:transmembrane transporter activity"/>
    <property type="evidence" value="ECO:0007669"/>
    <property type="project" value="InterPro"/>
</dbReference>
<proteinExistence type="predicted"/>
<evidence type="ECO:0000313" key="7">
    <source>
        <dbReference type="EMBL" id="RZQ59628.1"/>
    </source>
</evidence>
<feature type="domain" description="Major facilitator superfamily (MFS) profile" evidence="6">
    <location>
        <begin position="27"/>
        <end position="411"/>
    </location>
</feature>
<feature type="transmembrane region" description="Helical" evidence="5">
    <location>
        <begin position="263"/>
        <end position="281"/>
    </location>
</feature>
<dbReference type="InterPro" id="IPR001958">
    <property type="entry name" value="Tet-R_TetA/multi-R_MdtG-like"/>
</dbReference>
<dbReference type="PANTHER" id="PTHR23514:SF13">
    <property type="entry name" value="INNER MEMBRANE PROTEIN YBJJ"/>
    <property type="match status" value="1"/>
</dbReference>
<feature type="transmembrane region" description="Helical" evidence="5">
    <location>
        <begin position="355"/>
        <end position="377"/>
    </location>
</feature>
<dbReference type="Proteomes" id="UP000292003">
    <property type="component" value="Unassembled WGS sequence"/>
</dbReference>
<sequence>MGRILTTGRSEALKTFWGNEIERGGGVVSARVAVFTVFALNGAALGSWAPRVPALAVQVEAEPGPLSLAILGASVGLLVAALLSGRLVERYGPRTVLLVSVLAACAILPAIGAAPSLLWLGIALFLLGFTVGVVDVAMNIGAVVVERGVGKAIMPLFHAGFSVGGLVGSAAAGFAASHGWSPARHLTVAAVVAVVVLLVVVRGLPGAAPRTEAAQHTGRAPARRPVLWLLAGIALCSAIAEGASTDWSALLLVTEHGLTDAAAALAFSVFSLTMAATRLAGSWIQRRFGARRMLVVSAVTAGAGLLLAALVTAPVAGFIGFGLAGIGLAASFPVALGLAGEAGRRADGGGGEREIAFVTAIAYTGFLAGPPLIGGIAQVTSMSTSFVVVALIASCIAPSAVAAMRAGDRERTPVG</sequence>
<feature type="transmembrane region" description="Helical" evidence="5">
    <location>
        <begin position="383"/>
        <end position="403"/>
    </location>
</feature>
<feature type="transmembrane region" description="Helical" evidence="5">
    <location>
        <begin position="186"/>
        <end position="205"/>
    </location>
</feature>
<dbReference type="OrthoDB" id="151222at2"/>
<dbReference type="EMBL" id="SFCC01000022">
    <property type="protein sequence ID" value="RZQ59628.1"/>
    <property type="molecule type" value="Genomic_DNA"/>
</dbReference>
<dbReference type="InterPro" id="IPR036259">
    <property type="entry name" value="MFS_trans_sf"/>
</dbReference>
<dbReference type="PANTHER" id="PTHR23514">
    <property type="entry name" value="BYPASS OF STOP CODON PROTEIN 6"/>
    <property type="match status" value="1"/>
</dbReference>
<feature type="transmembrane region" description="Helical" evidence="5">
    <location>
        <begin position="118"/>
        <end position="144"/>
    </location>
</feature>
<keyword evidence="3 5" id="KW-1133">Transmembrane helix</keyword>
<evidence type="ECO:0000256" key="5">
    <source>
        <dbReference type="SAM" id="Phobius"/>
    </source>
</evidence>
<dbReference type="PROSITE" id="PS50850">
    <property type="entry name" value="MFS"/>
    <property type="match status" value="1"/>
</dbReference>
<keyword evidence="2 5" id="KW-0812">Transmembrane</keyword>
<gene>
    <name evidence="7" type="ORF">EWH70_32880</name>
</gene>
<dbReference type="InterPro" id="IPR051788">
    <property type="entry name" value="MFS_Transporter"/>
</dbReference>
<comment type="caution">
    <text evidence="7">The sequence shown here is derived from an EMBL/GenBank/DDBJ whole genome shotgun (WGS) entry which is preliminary data.</text>
</comment>
<feature type="transmembrane region" description="Helical" evidence="5">
    <location>
        <begin position="68"/>
        <end position="88"/>
    </location>
</feature>
<keyword evidence="4 5" id="KW-0472">Membrane</keyword>
<dbReference type="GO" id="GO:0005886">
    <property type="term" value="C:plasma membrane"/>
    <property type="evidence" value="ECO:0007669"/>
    <property type="project" value="UniProtKB-SubCell"/>
</dbReference>
<dbReference type="CDD" id="cd17393">
    <property type="entry name" value="MFS_MosC_like"/>
    <property type="match status" value="1"/>
</dbReference>
<feature type="transmembrane region" description="Helical" evidence="5">
    <location>
        <begin position="28"/>
        <end position="48"/>
    </location>
</feature>
<feature type="transmembrane region" description="Helical" evidence="5">
    <location>
        <begin position="156"/>
        <end position="180"/>
    </location>
</feature>
<evidence type="ECO:0000313" key="8">
    <source>
        <dbReference type="Proteomes" id="UP000292003"/>
    </source>
</evidence>
<evidence type="ECO:0000259" key="6">
    <source>
        <dbReference type="PROSITE" id="PS50850"/>
    </source>
</evidence>
<protein>
    <submittedName>
        <fullName evidence="7">MFS transporter</fullName>
    </submittedName>
</protein>
<dbReference type="SUPFAM" id="SSF103473">
    <property type="entry name" value="MFS general substrate transporter"/>
    <property type="match status" value="1"/>
</dbReference>
<dbReference type="InterPro" id="IPR011701">
    <property type="entry name" value="MFS"/>
</dbReference>
<dbReference type="PRINTS" id="PR01035">
    <property type="entry name" value="TCRTETA"/>
</dbReference>
<name>A0A4Q7IYV9_9PSEU</name>
<feature type="transmembrane region" description="Helical" evidence="5">
    <location>
        <begin position="293"/>
        <end position="312"/>
    </location>
</feature>
<evidence type="ECO:0000256" key="2">
    <source>
        <dbReference type="ARBA" id="ARBA00022692"/>
    </source>
</evidence>
<feature type="transmembrane region" description="Helical" evidence="5">
    <location>
        <begin position="318"/>
        <end position="343"/>
    </location>
</feature>
<reference evidence="7 8" key="1">
    <citation type="submission" date="2019-02" db="EMBL/GenBank/DDBJ databases">
        <title>Draft genome sequence of Amycolatopsis sp. 8-3EHSu isolated from roots of Suaeda maritima.</title>
        <authorList>
            <person name="Duangmal K."/>
            <person name="Chantavorakit T."/>
        </authorList>
    </citation>
    <scope>NUCLEOTIDE SEQUENCE [LARGE SCALE GENOMIC DNA]</scope>
    <source>
        <strain evidence="7 8">8-3EHSu</strain>
    </source>
</reference>
<organism evidence="7 8">
    <name type="scientific">Amycolatopsis suaedae</name>
    <dbReference type="NCBI Taxonomy" id="2510978"/>
    <lineage>
        <taxon>Bacteria</taxon>
        <taxon>Bacillati</taxon>
        <taxon>Actinomycetota</taxon>
        <taxon>Actinomycetes</taxon>
        <taxon>Pseudonocardiales</taxon>
        <taxon>Pseudonocardiaceae</taxon>
        <taxon>Amycolatopsis</taxon>
    </lineage>
</organism>
<accession>A0A4Q7IYV9</accession>
<dbReference type="Pfam" id="PF07690">
    <property type="entry name" value="MFS_1"/>
    <property type="match status" value="1"/>
</dbReference>
<evidence type="ECO:0000256" key="3">
    <source>
        <dbReference type="ARBA" id="ARBA00022989"/>
    </source>
</evidence>
<feature type="transmembrane region" description="Helical" evidence="5">
    <location>
        <begin position="226"/>
        <end position="243"/>
    </location>
</feature>
<keyword evidence="8" id="KW-1185">Reference proteome</keyword>
<dbReference type="Gene3D" id="1.20.1250.20">
    <property type="entry name" value="MFS general substrate transporter like domains"/>
    <property type="match status" value="2"/>
</dbReference>
<dbReference type="InterPro" id="IPR020846">
    <property type="entry name" value="MFS_dom"/>
</dbReference>
<feature type="transmembrane region" description="Helical" evidence="5">
    <location>
        <begin position="95"/>
        <end position="112"/>
    </location>
</feature>
<comment type="subcellular location">
    <subcellularLocation>
        <location evidence="1">Cell membrane</location>
        <topology evidence="1">Multi-pass membrane protein</topology>
    </subcellularLocation>
</comment>